<dbReference type="STRING" id="413404.Rmag_0808"/>
<dbReference type="InterPro" id="IPR036909">
    <property type="entry name" value="Cyt_c-like_dom_sf"/>
</dbReference>
<evidence type="ECO:0000313" key="6">
    <source>
        <dbReference type="EMBL" id="ABL02529.1"/>
    </source>
</evidence>
<dbReference type="Pfam" id="PF13442">
    <property type="entry name" value="Cytochrome_CBB3"/>
    <property type="match status" value="1"/>
</dbReference>
<dbReference type="NCBIfam" id="TIGR04485">
    <property type="entry name" value="thiosulf_SoxX"/>
    <property type="match status" value="1"/>
</dbReference>
<dbReference type="RefSeq" id="WP_011738154.1">
    <property type="nucleotide sequence ID" value="NC_008610.1"/>
</dbReference>
<keyword evidence="3 4" id="KW-0408">Iron</keyword>
<keyword evidence="1 4" id="KW-0349">Heme</keyword>
<evidence type="ECO:0000256" key="4">
    <source>
        <dbReference type="PROSITE-ProRule" id="PRU00433"/>
    </source>
</evidence>
<dbReference type="EMBL" id="CP000488">
    <property type="protein sequence ID" value="ABL02529.1"/>
    <property type="molecule type" value="Genomic_DNA"/>
</dbReference>
<evidence type="ECO:0000256" key="3">
    <source>
        <dbReference type="ARBA" id="ARBA00023004"/>
    </source>
</evidence>
<dbReference type="KEGG" id="rma:Rmag_0808"/>
<gene>
    <name evidence="6" type="ordered locus">Rmag_0808</name>
</gene>
<proteinExistence type="predicted"/>
<dbReference type="OrthoDB" id="9793634at2"/>
<sequence length="115" mass="12689">MKKTIASILAVVTLAILFMLPTQVGAKEMTGEEVTFGRKLGNCLSCHMIPGGSLPGTIGPPLLAMKARFPNKTDLRKQIWDATIKNPYSIMPPFGKHQVLTEKQIDQITDFIYSK</sequence>
<reference evidence="6 7" key="1">
    <citation type="journal article" date="2007" name="Science">
        <title>The Calyptogena magnifica chemoautotrophic symbiont genome.</title>
        <authorList>
            <person name="Newton I.L.G."/>
            <person name="Woyke T."/>
            <person name="Auchtung T.A."/>
            <person name="Dilly G.F."/>
            <person name="Dutton R.J."/>
            <person name="Fisher M.C."/>
            <person name="Fontanez K.M."/>
            <person name="Lau E."/>
            <person name="Stewart F.J."/>
            <person name="Richardson P.M."/>
            <person name="Barry K.W."/>
            <person name="Saunders E."/>
            <person name="Detter J.C."/>
            <person name="Wu D."/>
            <person name="Eisen J.A."/>
            <person name="Cavanaugh C.M."/>
        </authorList>
    </citation>
    <scope>NUCLEOTIDE SEQUENCE [LARGE SCALE GENOMIC DNA]</scope>
    <source>
        <strain evidence="6 7">Cm</strain>
    </source>
</reference>
<evidence type="ECO:0000256" key="1">
    <source>
        <dbReference type="ARBA" id="ARBA00022617"/>
    </source>
</evidence>
<dbReference type="GO" id="GO:0009055">
    <property type="term" value="F:electron transfer activity"/>
    <property type="evidence" value="ECO:0007669"/>
    <property type="project" value="InterPro"/>
</dbReference>
<keyword evidence="2 4" id="KW-0479">Metal-binding</keyword>
<evidence type="ECO:0000256" key="2">
    <source>
        <dbReference type="ARBA" id="ARBA00022723"/>
    </source>
</evidence>
<dbReference type="HOGENOM" id="CLU_114042_1_0_6"/>
<dbReference type="GO" id="GO:0046872">
    <property type="term" value="F:metal ion binding"/>
    <property type="evidence" value="ECO:0007669"/>
    <property type="project" value="UniProtKB-KW"/>
</dbReference>
<dbReference type="AlphaFoldDB" id="A1AX72"/>
<dbReference type="Gene3D" id="1.10.760.10">
    <property type="entry name" value="Cytochrome c-like domain"/>
    <property type="match status" value="1"/>
</dbReference>
<name>A1AX72_RUTMC</name>
<evidence type="ECO:0000313" key="7">
    <source>
        <dbReference type="Proteomes" id="UP000002587"/>
    </source>
</evidence>
<dbReference type="eggNOG" id="COG2010">
    <property type="taxonomic scope" value="Bacteria"/>
</dbReference>
<evidence type="ECO:0000259" key="5">
    <source>
        <dbReference type="PROSITE" id="PS51007"/>
    </source>
</evidence>
<dbReference type="PROSITE" id="PS51007">
    <property type="entry name" value="CYTC"/>
    <property type="match status" value="1"/>
</dbReference>
<dbReference type="Proteomes" id="UP000002587">
    <property type="component" value="Chromosome"/>
</dbReference>
<dbReference type="InterPro" id="IPR009056">
    <property type="entry name" value="Cyt_c-like_dom"/>
</dbReference>
<accession>A1AX72</accession>
<feature type="domain" description="Cytochrome c" evidence="5">
    <location>
        <begin position="26"/>
        <end position="115"/>
    </location>
</feature>
<dbReference type="InterPro" id="IPR030999">
    <property type="entry name" value="Thiosulf_SoxX"/>
</dbReference>
<organism evidence="6 7">
    <name type="scientific">Ruthia magnifica subsp. Calyptogena magnifica</name>
    <dbReference type="NCBI Taxonomy" id="413404"/>
    <lineage>
        <taxon>Bacteria</taxon>
        <taxon>Pseudomonadati</taxon>
        <taxon>Pseudomonadota</taxon>
        <taxon>Gammaproteobacteria</taxon>
        <taxon>Candidatus Pseudothioglobaceae</taxon>
        <taxon>Candidatus Ruthturnera</taxon>
    </lineage>
</organism>
<protein>
    <submittedName>
        <fullName evidence="6">Monoheme cytochrome SoxX (Sulfur oxidation)</fullName>
    </submittedName>
</protein>
<keyword evidence="7" id="KW-1185">Reference proteome</keyword>
<dbReference type="SUPFAM" id="SSF46626">
    <property type="entry name" value="Cytochrome c"/>
    <property type="match status" value="1"/>
</dbReference>
<dbReference type="GO" id="GO:0020037">
    <property type="term" value="F:heme binding"/>
    <property type="evidence" value="ECO:0007669"/>
    <property type="project" value="InterPro"/>
</dbReference>